<evidence type="ECO:0000313" key="3">
    <source>
        <dbReference type="Proteomes" id="UP000012065"/>
    </source>
</evidence>
<proteinExistence type="predicted"/>
<dbReference type="AlphaFoldDB" id="M5C6E2"/>
<dbReference type="EMBL" id="CAOJ01014726">
    <property type="protein sequence ID" value="CCO35523.1"/>
    <property type="molecule type" value="Genomic_DNA"/>
</dbReference>
<feature type="compositionally biased region" description="Basic and acidic residues" evidence="1">
    <location>
        <begin position="468"/>
        <end position="484"/>
    </location>
</feature>
<feature type="compositionally biased region" description="Basic and acidic residues" evidence="1">
    <location>
        <begin position="491"/>
        <end position="508"/>
    </location>
</feature>
<accession>M5C6E2</accession>
<feature type="region of interest" description="Disordered" evidence="1">
    <location>
        <begin position="468"/>
        <end position="527"/>
    </location>
</feature>
<feature type="region of interest" description="Disordered" evidence="1">
    <location>
        <begin position="362"/>
        <end position="434"/>
    </location>
</feature>
<protein>
    <submittedName>
        <fullName evidence="2">Uncharacterized protein</fullName>
    </submittedName>
</protein>
<reference evidence="2 3" key="1">
    <citation type="journal article" date="2013" name="J. Biotechnol.">
        <title>Establishment and interpretation of the genome sequence of the phytopathogenic fungus Rhizoctonia solani AG1-IB isolate 7/3/14.</title>
        <authorList>
            <person name="Wibberg D.W."/>
            <person name="Jelonek L.J."/>
            <person name="Rupp O.R."/>
            <person name="Hennig M.H."/>
            <person name="Eikmeyer F.E."/>
            <person name="Goesmann A.G."/>
            <person name="Hartmann A.H."/>
            <person name="Borriss R.B."/>
            <person name="Grosch R.G."/>
            <person name="Puehler A.P."/>
            <person name="Schlueter A.S."/>
        </authorList>
    </citation>
    <scope>NUCLEOTIDE SEQUENCE [LARGE SCALE GENOMIC DNA]</scope>
    <source>
        <strain evidence="3">AG1-IB / isolate 7/3/14</strain>
    </source>
</reference>
<organism evidence="2 3">
    <name type="scientific">Thanatephorus cucumeris (strain AG1-IB / isolate 7/3/14)</name>
    <name type="common">Lettuce bottom rot fungus</name>
    <name type="synonym">Rhizoctonia solani</name>
    <dbReference type="NCBI Taxonomy" id="1108050"/>
    <lineage>
        <taxon>Eukaryota</taxon>
        <taxon>Fungi</taxon>
        <taxon>Dikarya</taxon>
        <taxon>Basidiomycota</taxon>
        <taxon>Agaricomycotina</taxon>
        <taxon>Agaricomycetes</taxon>
        <taxon>Cantharellales</taxon>
        <taxon>Ceratobasidiaceae</taxon>
        <taxon>Rhizoctonia</taxon>
        <taxon>Rhizoctonia solani AG-1</taxon>
    </lineage>
</organism>
<feature type="compositionally biased region" description="Low complexity" evidence="1">
    <location>
        <begin position="389"/>
        <end position="402"/>
    </location>
</feature>
<feature type="region of interest" description="Disordered" evidence="1">
    <location>
        <begin position="594"/>
        <end position="618"/>
    </location>
</feature>
<dbReference type="HOGENOM" id="CLU_442260_0_0_1"/>
<name>M5C6E2_THACB</name>
<gene>
    <name evidence="2" type="ORF">BN14_09641</name>
</gene>
<evidence type="ECO:0000313" key="2">
    <source>
        <dbReference type="EMBL" id="CCO35523.1"/>
    </source>
</evidence>
<evidence type="ECO:0000256" key="1">
    <source>
        <dbReference type="SAM" id="MobiDB-lite"/>
    </source>
</evidence>
<sequence length="618" mass="70168">MDYNYNFNNLHQAQGAGTPHQHPPNFCVANDYLVAMPMEHSRPLNNTVQSLKRNYTAPHQPVFQHDATMDVEPRRNAAHVIHSQAVAEHSVSPPNTPNRTANIGLTNILQRAESAGLIQPIQPPAPPSFTQDQAQIFAPLARPVPTHNPNAQLQPVCKRKSSHFHDADSESDLPEPSQICTEDRNKAQAEPIVLARATVNREIGPDQGHRPWSNNDIEMVIMGVTDPDHPENFQLSRVKGFGAHVEAQWVQFSQKYLNGRRSGRAIWTKFKEIKETYCEVRNLHKETGNGGLLQIEDNDSKPEILKKLGTRLQTFESRAGKLKHVTSKEVYYTWVKGGPDSWFARMHARYCDDMTIERPIERHSGRLSPLSRADTPDSEDVPETDKASKSALSAASDAPSTPSRREPQPKKGGKRKAAARSSELDDTDSAPSKSNKVLERLLDAIPAPVPPSIHERRIALDEKRLEMEDKRAEKNNSAADKRIQLEMQQFEEDRERRKRRWEAENEDRKRRRLIEDEDRERRRAEDARRWAIEDEDRQRRRLESSATQSFAQRQAQIKFFLEMASTADEEMAQVFRQHAKELAAAMAKETFANASATDGSNLKPPNVVVPMQDPTQQE</sequence>
<dbReference type="Proteomes" id="UP000012065">
    <property type="component" value="Unassembled WGS sequence"/>
</dbReference>
<comment type="caution">
    <text evidence="2">The sequence shown here is derived from an EMBL/GenBank/DDBJ whole genome shotgun (WGS) entry which is preliminary data.</text>
</comment>